<evidence type="ECO:0000256" key="7">
    <source>
        <dbReference type="PIRSR" id="PIRSR602401-1"/>
    </source>
</evidence>
<dbReference type="OrthoDB" id="1470350at2759"/>
<dbReference type="InterPro" id="IPR017972">
    <property type="entry name" value="Cyt_P450_CS"/>
</dbReference>
<dbReference type="PANTHER" id="PTHR24291">
    <property type="entry name" value="CYTOCHROME P450 FAMILY 4"/>
    <property type="match status" value="1"/>
</dbReference>
<keyword evidence="3 7" id="KW-0479">Metal-binding</keyword>
<comment type="cofactor">
    <cofactor evidence="7">
        <name>heme</name>
        <dbReference type="ChEBI" id="CHEBI:30413"/>
    </cofactor>
</comment>
<comment type="caution">
    <text evidence="9">The sequence shown here is derived from an EMBL/GenBank/DDBJ whole genome shotgun (WGS) entry which is preliminary data.</text>
</comment>
<evidence type="ECO:0000256" key="4">
    <source>
        <dbReference type="ARBA" id="ARBA00023002"/>
    </source>
</evidence>
<dbReference type="PROSITE" id="PS00086">
    <property type="entry name" value="CYTOCHROME_P450"/>
    <property type="match status" value="1"/>
</dbReference>
<evidence type="ECO:0000256" key="3">
    <source>
        <dbReference type="ARBA" id="ARBA00022723"/>
    </source>
</evidence>
<dbReference type="SUPFAM" id="SSF48264">
    <property type="entry name" value="Cytochrome P450"/>
    <property type="match status" value="1"/>
</dbReference>
<evidence type="ECO:0000313" key="9">
    <source>
        <dbReference type="EMBL" id="CAG8972742.1"/>
    </source>
</evidence>
<dbReference type="EMBL" id="CAJVRM010000055">
    <property type="protein sequence ID" value="CAG8972742.1"/>
    <property type="molecule type" value="Genomic_DNA"/>
</dbReference>
<dbReference type="Proteomes" id="UP000701801">
    <property type="component" value="Unassembled WGS sequence"/>
</dbReference>
<dbReference type="AlphaFoldDB" id="A0A9N9LHL9"/>
<proteinExistence type="inferred from homology"/>
<evidence type="ECO:0000256" key="1">
    <source>
        <dbReference type="ARBA" id="ARBA00010617"/>
    </source>
</evidence>
<dbReference type="PRINTS" id="PR00463">
    <property type="entry name" value="EP450I"/>
</dbReference>
<accession>A0A9N9LHL9</accession>
<dbReference type="InterPro" id="IPR002401">
    <property type="entry name" value="Cyt_P450_E_grp-I"/>
</dbReference>
<dbReference type="GO" id="GO:0016705">
    <property type="term" value="F:oxidoreductase activity, acting on paired donors, with incorporation or reduction of molecular oxygen"/>
    <property type="evidence" value="ECO:0007669"/>
    <property type="project" value="InterPro"/>
</dbReference>
<dbReference type="GO" id="GO:0020037">
    <property type="term" value="F:heme binding"/>
    <property type="evidence" value="ECO:0007669"/>
    <property type="project" value="InterPro"/>
</dbReference>
<dbReference type="GO" id="GO:0004497">
    <property type="term" value="F:monooxygenase activity"/>
    <property type="evidence" value="ECO:0007669"/>
    <property type="project" value="UniProtKB-KW"/>
</dbReference>
<dbReference type="PANTHER" id="PTHR24291:SF50">
    <property type="entry name" value="BIFUNCTIONAL ALBAFLAVENONE MONOOXYGENASE_TERPENE SYNTHASE"/>
    <property type="match status" value="1"/>
</dbReference>
<feature type="binding site" description="axial binding residue" evidence="7">
    <location>
        <position position="416"/>
    </location>
    <ligand>
        <name>heme</name>
        <dbReference type="ChEBI" id="CHEBI:30413"/>
    </ligand>
    <ligandPart>
        <name>Fe</name>
        <dbReference type="ChEBI" id="CHEBI:18248"/>
    </ligandPart>
</feature>
<dbReference type="Gene3D" id="1.10.630.10">
    <property type="entry name" value="Cytochrome P450"/>
    <property type="match status" value="1"/>
</dbReference>
<evidence type="ECO:0008006" key="11">
    <source>
        <dbReference type="Google" id="ProtNLM"/>
    </source>
</evidence>
<keyword evidence="6 8" id="KW-0503">Monooxygenase</keyword>
<protein>
    <recommendedName>
        <fullName evidence="11">Cytochrome P450</fullName>
    </recommendedName>
</protein>
<dbReference type="GO" id="GO:0005506">
    <property type="term" value="F:iron ion binding"/>
    <property type="evidence" value="ECO:0007669"/>
    <property type="project" value="InterPro"/>
</dbReference>
<evidence type="ECO:0000256" key="5">
    <source>
        <dbReference type="ARBA" id="ARBA00023004"/>
    </source>
</evidence>
<evidence type="ECO:0000313" key="10">
    <source>
        <dbReference type="Proteomes" id="UP000701801"/>
    </source>
</evidence>
<keyword evidence="4 8" id="KW-0560">Oxidoreductase</keyword>
<dbReference type="Pfam" id="PF00067">
    <property type="entry name" value="p450"/>
    <property type="match status" value="2"/>
</dbReference>
<keyword evidence="10" id="KW-1185">Reference proteome</keyword>
<evidence type="ECO:0000256" key="2">
    <source>
        <dbReference type="ARBA" id="ARBA00022617"/>
    </source>
</evidence>
<keyword evidence="5 7" id="KW-0408">Iron</keyword>
<organism evidence="9 10">
    <name type="scientific">Hymenoscyphus albidus</name>
    <dbReference type="NCBI Taxonomy" id="595503"/>
    <lineage>
        <taxon>Eukaryota</taxon>
        <taxon>Fungi</taxon>
        <taxon>Dikarya</taxon>
        <taxon>Ascomycota</taxon>
        <taxon>Pezizomycotina</taxon>
        <taxon>Leotiomycetes</taxon>
        <taxon>Helotiales</taxon>
        <taxon>Helotiaceae</taxon>
        <taxon>Hymenoscyphus</taxon>
    </lineage>
</organism>
<name>A0A9N9LHL9_9HELO</name>
<dbReference type="InterPro" id="IPR050196">
    <property type="entry name" value="Cytochrome_P450_Monoox"/>
</dbReference>
<evidence type="ECO:0000256" key="8">
    <source>
        <dbReference type="RuleBase" id="RU000461"/>
    </source>
</evidence>
<sequence>MAAQLPDCFDNWLSSFLLSHLVDDVVSGIDADSEAPTTIMDQPMVTVWKIWKMGYEPFQEAGTDTFILSTPSGNMLWSSDNAIIRDLFTHHPNVDAPVEFWKFWNVYGPTIASVQGNEWKAHRRAVTAGFGPNMNQTVWKETQHQTETLAKHWIEKYQAIIPVIRYWTSRLALNIICSGFFGMKVKWDSDDAAPLPAGHNIPLDEALPKFIENLAVYFTVPTALLGKLPVKKFQDTYQNFTEITSYLDEFRAQVLDNVEAVTAKKNKNILESVVLAGVNGKDPLPKESVLGNIFFSLLAGHETNGGTLGFIYLLMAIYPEYQQRMQKELDNQLGTRPASEWTLENDYPVLKRGFLGAIQKEVLYVFNPASFIMRKALNPVTLVDSHALYIDPERWLDENDQDLATATSFGAGGRVCPGKEFANVELTASMTTLFKSYSMELVVEKNTVDECGGDEKLAWKQTRDKAIKMIYDDLEANITIGIHKDIRTRIVKRA</sequence>
<dbReference type="InterPro" id="IPR036396">
    <property type="entry name" value="Cyt_P450_sf"/>
</dbReference>
<gene>
    <name evidence="9" type="ORF">HYALB_00006833</name>
</gene>
<dbReference type="InterPro" id="IPR001128">
    <property type="entry name" value="Cyt_P450"/>
</dbReference>
<comment type="similarity">
    <text evidence="1 8">Belongs to the cytochrome P450 family.</text>
</comment>
<keyword evidence="2 7" id="KW-0349">Heme</keyword>
<evidence type="ECO:0000256" key="6">
    <source>
        <dbReference type="ARBA" id="ARBA00023033"/>
    </source>
</evidence>
<reference evidence="9" key="1">
    <citation type="submission" date="2021-07" db="EMBL/GenBank/DDBJ databases">
        <authorList>
            <person name="Durling M."/>
        </authorList>
    </citation>
    <scope>NUCLEOTIDE SEQUENCE</scope>
</reference>